<keyword evidence="4" id="KW-1185">Reference proteome</keyword>
<dbReference type="VEuPathDB" id="AmoebaDB:NAEGRDRAFT_75332"/>
<reference evidence="3 4" key="1">
    <citation type="journal article" date="2010" name="Cell">
        <title>The genome of Naegleria gruberi illuminates early eukaryotic versatility.</title>
        <authorList>
            <person name="Fritz-Laylin L.K."/>
            <person name="Prochnik S.E."/>
            <person name="Ginger M.L."/>
            <person name="Dacks J.B."/>
            <person name="Carpenter M.L."/>
            <person name="Field M.C."/>
            <person name="Kuo A."/>
            <person name="Paredez A."/>
            <person name="Chapman J."/>
            <person name="Pham J."/>
            <person name="Shu S."/>
            <person name="Neupane R."/>
            <person name="Cipriano M."/>
            <person name="Mancuso J."/>
            <person name="Tu H."/>
            <person name="Salamov A."/>
            <person name="Lindquist E."/>
            <person name="Shapiro H."/>
            <person name="Lucas S."/>
            <person name="Grigoriev I.V."/>
            <person name="Cande W.Z."/>
            <person name="Fulton C."/>
            <person name="Rokhsar D.S."/>
            <person name="Dawson S.C."/>
        </authorList>
    </citation>
    <scope>NUCLEOTIDE SEQUENCE [LARGE SCALE GENOMIC DNA]</scope>
    <source>
        <strain evidence="3 4">NEG-M</strain>
    </source>
</reference>
<dbReference type="Proteomes" id="UP000006671">
    <property type="component" value="Unassembled WGS sequence"/>
</dbReference>
<dbReference type="GO" id="GO:0006644">
    <property type="term" value="P:phospholipid metabolic process"/>
    <property type="evidence" value="ECO:0007669"/>
    <property type="project" value="InterPro"/>
</dbReference>
<evidence type="ECO:0000313" key="4">
    <source>
        <dbReference type="Proteomes" id="UP000006671"/>
    </source>
</evidence>
<dbReference type="EMBL" id="GG738923">
    <property type="protein sequence ID" value="EFC37002.1"/>
    <property type="molecule type" value="Genomic_DNA"/>
</dbReference>
<dbReference type="eggNOG" id="ENOG502QU22">
    <property type="taxonomic scope" value="Eukaryota"/>
</dbReference>
<dbReference type="OrthoDB" id="3935740at2759"/>
<dbReference type="STRING" id="5762.D2W1P8"/>
<dbReference type="GeneID" id="8856250"/>
<protein>
    <submittedName>
        <fullName evidence="3">Predicted protein</fullName>
    </submittedName>
</protein>
<dbReference type="GO" id="GO:0004623">
    <property type="term" value="F:phospholipase A2 activity"/>
    <property type="evidence" value="ECO:0007669"/>
    <property type="project" value="InterPro"/>
</dbReference>
<dbReference type="InterPro" id="IPR033113">
    <property type="entry name" value="PLA2_histidine"/>
</dbReference>
<accession>D2W1P8</accession>
<dbReference type="GO" id="GO:0050482">
    <property type="term" value="P:arachidonate secretion"/>
    <property type="evidence" value="ECO:0007669"/>
    <property type="project" value="InterPro"/>
</dbReference>
<sequence length="137" mass="15114">MQQINLEDLFGGGENEVCGMTCPKGQSLIKKAGYKAIFNGCGPSGEFNHISDKIGFTNCCNEHDICYTDCSKSKEQCDSEFTECLNGHCKTKKKKEKDECSTTATMFSWGVNAFGCDAYTKSIQEACECKSTKHDEL</sequence>
<dbReference type="PANTHER" id="PTHR12824:SF8">
    <property type="entry name" value="GXIVSPLA2, ISOFORM A"/>
    <property type="match status" value="1"/>
</dbReference>
<dbReference type="KEGG" id="ngr:NAEGRDRAFT_75332"/>
<dbReference type="GO" id="GO:0005576">
    <property type="term" value="C:extracellular region"/>
    <property type="evidence" value="ECO:0007669"/>
    <property type="project" value="UniProtKB-SubCell"/>
</dbReference>
<dbReference type="Pfam" id="PF06951">
    <property type="entry name" value="PLA2G12"/>
    <property type="match status" value="1"/>
</dbReference>
<dbReference type="InterPro" id="IPR036444">
    <property type="entry name" value="PLipase_A2_dom_sf"/>
</dbReference>
<evidence type="ECO:0000256" key="2">
    <source>
        <dbReference type="ARBA" id="ARBA00022525"/>
    </source>
</evidence>
<dbReference type="PANTHER" id="PTHR12824">
    <property type="entry name" value="GROUP XII SECRETORY PHOSPHOLIPASE A2 FAMILY MEMBER"/>
    <property type="match status" value="1"/>
</dbReference>
<proteinExistence type="predicted"/>
<evidence type="ECO:0000313" key="3">
    <source>
        <dbReference type="EMBL" id="EFC37002.1"/>
    </source>
</evidence>
<dbReference type="SUPFAM" id="SSF48619">
    <property type="entry name" value="Phospholipase A2, PLA2"/>
    <property type="match status" value="1"/>
</dbReference>
<dbReference type="InterPro" id="IPR010711">
    <property type="entry name" value="PLA2G12"/>
</dbReference>
<dbReference type="RefSeq" id="XP_002669746.1">
    <property type="nucleotide sequence ID" value="XM_002669700.1"/>
</dbReference>
<dbReference type="PROSITE" id="PS00118">
    <property type="entry name" value="PA2_HIS"/>
    <property type="match status" value="1"/>
</dbReference>
<gene>
    <name evidence="3" type="ORF">NAEGRDRAFT_75332</name>
</gene>
<dbReference type="OMA" id="RAACMCQ"/>
<dbReference type="GO" id="GO:0005509">
    <property type="term" value="F:calcium ion binding"/>
    <property type="evidence" value="ECO:0007669"/>
    <property type="project" value="InterPro"/>
</dbReference>
<name>D2W1P8_NAEGR</name>
<evidence type="ECO:0000256" key="1">
    <source>
        <dbReference type="ARBA" id="ARBA00004613"/>
    </source>
</evidence>
<dbReference type="AlphaFoldDB" id="D2W1P8"/>
<comment type="subcellular location">
    <subcellularLocation>
        <location evidence="1">Secreted</location>
    </subcellularLocation>
</comment>
<dbReference type="GO" id="GO:0016042">
    <property type="term" value="P:lipid catabolic process"/>
    <property type="evidence" value="ECO:0007669"/>
    <property type="project" value="InterPro"/>
</dbReference>
<dbReference type="InParanoid" id="D2W1P8"/>
<dbReference type="Gene3D" id="1.20.90.10">
    <property type="entry name" value="Phospholipase A2 domain"/>
    <property type="match status" value="1"/>
</dbReference>
<keyword evidence="2" id="KW-0964">Secreted</keyword>
<organism evidence="4">
    <name type="scientific">Naegleria gruberi</name>
    <name type="common">Amoeba</name>
    <dbReference type="NCBI Taxonomy" id="5762"/>
    <lineage>
        <taxon>Eukaryota</taxon>
        <taxon>Discoba</taxon>
        <taxon>Heterolobosea</taxon>
        <taxon>Tetramitia</taxon>
        <taxon>Eutetramitia</taxon>
        <taxon>Vahlkampfiidae</taxon>
        <taxon>Naegleria</taxon>
    </lineage>
</organism>